<dbReference type="SUPFAM" id="SSF159594">
    <property type="entry name" value="XCC0632-like"/>
    <property type="match status" value="1"/>
</dbReference>
<dbReference type="Proteomes" id="UP000509367">
    <property type="component" value="Chromosome"/>
</dbReference>
<feature type="chain" id="PRO_5027042258" evidence="1">
    <location>
        <begin position="19"/>
        <end position="198"/>
    </location>
</feature>
<organism evidence="3 4">
    <name type="scientific">Oricola thermophila</name>
    <dbReference type="NCBI Taxonomy" id="2742145"/>
    <lineage>
        <taxon>Bacteria</taxon>
        <taxon>Pseudomonadati</taxon>
        <taxon>Pseudomonadota</taxon>
        <taxon>Alphaproteobacteria</taxon>
        <taxon>Hyphomicrobiales</taxon>
        <taxon>Ahrensiaceae</taxon>
        <taxon>Oricola</taxon>
    </lineage>
</organism>
<feature type="signal peptide" evidence="1">
    <location>
        <begin position="1"/>
        <end position="18"/>
    </location>
</feature>
<evidence type="ECO:0000259" key="2">
    <source>
        <dbReference type="Pfam" id="PF03886"/>
    </source>
</evidence>
<evidence type="ECO:0000313" key="4">
    <source>
        <dbReference type="Proteomes" id="UP000509367"/>
    </source>
</evidence>
<dbReference type="EMBL" id="CP054836">
    <property type="protein sequence ID" value="QKV17673.1"/>
    <property type="molecule type" value="Genomic_DNA"/>
</dbReference>
<evidence type="ECO:0000256" key="1">
    <source>
        <dbReference type="SAM" id="SignalP"/>
    </source>
</evidence>
<gene>
    <name evidence="3" type="ORF">HTY61_03910</name>
</gene>
<dbReference type="Pfam" id="PF03886">
    <property type="entry name" value="ABC_trans_aux"/>
    <property type="match status" value="1"/>
</dbReference>
<dbReference type="KEGG" id="orm:HTY61_03910"/>
<accession>A0A6N1VAX0</accession>
<name>A0A6N1VAX0_9HYPH</name>
<feature type="domain" description="ABC-type transport auxiliary lipoprotein component" evidence="2">
    <location>
        <begin position="33"/>
        <end position="190"/>
    </location>
</feature>
<protein>
    <submittedName>
        <fullName evidence="3">Membrane integrity-associated transporter subunit PqiC</fullName>
    </submittedName>
</protein>
<keyword evidence="4" id="KW-1185">Reference proteome</keyword>
<evidence type="ECO:0000313" key="3">
    <source>
        <dbReference type="EMBL" id="QKV17673.1"/>
    </source>
</evidence>
<dbReference type="PROSITE" id="PS51257">
    <property type="entry name" value="PROKAR_LIPOPROTEIN"/>
    <property type="match status" value="1"/>
</dbReference>
<dbReference type="AlphaFoldDB" id="A0A6N1VAX0"/>
<dbReference type="InterPro" id="IPR005586">
    <property type="entry name" value="ABC_trans_aux"/>
</dbReference>
<keyword evidence="1" id="KW-0732">Signal</keyword>
<reference evidence="3 4" key="1">
    <citation type="submission" date="2020-06" db="EMBL/GenBank/DDBJ databases">
        <title>Oricola thermophila sp. nov. isolated from a tidal sediments.</title>
        <authorList>
            <person name="Kwon K.K."/>
            <person name="Yang S.-H."/>
            <person name="Park M.-J."/>
        </authorList>
    </citation>
    <scope>NUCLEOTIDE SEQUENCE [LARGE SCALE GENOMIC DNA]</scope>
    <source>
        <strain evidence="3 4">MEBiC13590</strain>
    </source>
</reference>
<proteinExistence type="predicted"/>
<dbReference type="Gene3D" id="3.40.50.10610">
    <property type="entry name" value="ABC-type transport auxiliary lipoprotein component"/>
    <property type="match status" value="1"/>
</dbReference>
<sequence>MMRFLRAGWIATMPLAIAGCAAIGGVQPTSDTYELDVPTISDAAPVRAGTQILIAEPQALKALDSQNIVVRTDPLTIRYLDESQWSDRLPRLVQMRLAQAFQNSGRFKGVGLPGQGLAIDYQIVTEIRAFGIDAGSNVATVALAVKILNDRNGVVASERVFETRTAAGGAGNAAYVAAIDRAFASVARDVVLWVTERI</sequence>